<dbReference type="EMBL" id="CADCTO010000296">
    <property type="protein sequence ID" value="CAA9258296.1"/>
    <property type="molecule type" value="Genomic_DNA"/>
</dbReference>
<dbReference type="Gene3D" id="3.30.70.120">
    <property type="match status" value="1"/>
</dbReference>
<protein>
    <submittedName>
        <fullName evidence="2">Nitrogen regulatory protein P-II</fullName>
    </submittedName>
</protein>
<dbReference type="GO" id="GO:0006808">
    <property type="term" value="P:regulation of nitrogen utilization"/>
    <property type="evidence" value="ECO:0007669"/>
    <property type="project" value="InterPro"/>
</dbReference>
<dbReference type="PANTHER" id="PTHR30115:SF11">
    <property type="entry name" value="NITROGEN REGULATORY PROTEIN P-II HOMOLOG"/>
    <property type="match status" value="1"/>
</dbReference>
<name>A0A6J4IQT9_9BACT</name>
<accession>A0A6J4IQT9</accession>
<evidence type="ECO:0000313" key="2">
    <source>
        <dbReference type="EMBL" id="CAA9258296.1"/>
    </source>
</evidence>
<dbReference type="PRINTS" id="PR00340">
    <property type="entry name" value="PIIGLNB"/>
</dbReference>
<proteinExistence type="predicted"/>
<dbReference type="InterPro" id="IPR011322">
    <property type="entry name" value="N-reg_PII-like_a/b"/>
</dbReference>
<dbReference type="InterPro" id="IPR002187">
    <property type="entry name" value="N-reg_PII"/>
</dbReference>
<evidence type="ECO:0000256" key="1">
    <source>
        <dbReference type="PIRSR" id="PIRSR602187-50"/>
    </source>
</evidence>
<dbReference type="GO" id="GO:0030234">
    <property type="term" value="F:enzyme regulator activity"/>
    <property type="evidence" value="ECO:0007669"/>
    <property type="project" value="InterPro"/>
</dbReference>
<feature type="modified residue" description="O-UMP-tyrosine" evidence="1">
    <location>
        <position position="50"/>
    </location>
</feature>
<dbReference type="PANTHER" id="PTHR30115">
    <property type="entry name" value="NITROGEN REGULATORY PROTEIN P-II"/>
    <property type="match status" value="1"/>
</dbReference>
<gene>
    <name evidence="2" type="ORF">AVDCRST_MAG63-2283</name>
</gene>
<sequence length="111" mass="11710">MKRIECVIRPVRLEAVKTALGELGVTGLTVSDVRGTGGAAGMESPMGRGYSMTLPPKIKIEIVTRDEDVEEVVQTVLAHARTGDPGDGVIWVLPAATAIRIRTGDEGEGVL</sequence>
<reference evidence="2" key="1">
    <citation type="submission" date="2020-02" db="EMBL/GenBank/DDBJ databases">
        <authorList>
            <person name="Meier V. D."/>
        </authorList>
    </citation>
    <scope>NUCLEOTIDE SEQUENCE</scope>
    <source>
        <strain evidence="2">AVDCRST_MAG63</strain>
    </source>
</reference>
<organism evidence="2">
    <name type="scientific">uncultured Armatimonadetes bacterium</name>
    <dbReference type="NCBI Taxonomy" id="157466"/>
    <lineage>
        <taxon>Bacteria</taxon>
        <taxon>Bacillati</taxon>
        <taxon>Armatimonadota</taxon>
        <taxon>environmental samples</taxon>
    </lineage>
</organism>
<dbReference type="GO" id="GO:0005524">
    <property type="term" value="F:ATP binding"/>
    <property type="evidence" value="ECO:0007669"/>
    <property type="project" value="TreeGrafter"/>
</dbReference>
<dbReference type="SUPFAM" id="SSF54913">
    <property type="entry name" value="GlnB-like"/>
    <property type="match status" value="1"/>
</dbReference>
<dbReference type="GO" id="GO:0005829">
    <property type="term" value="C:cytosol"/>
    <property type="evidence" value="ECO:0007669"/>
    <property type="project" value="TreeGrafter"/>
</dbReference>
<dbReference type="Pfam" id="PF00543">
    <property type="entry name" value="P-II"/>
    <property type="match status" value="1"/>
</dbReference>
<dbReference type="SMART" id="SM00938">
    <property type="entry name" value="P-II"/>
    <property type="match status" value="1"/>
</dbReference>
<dbReference type="InterPro" id="IPR015867">
    <property type="entry name" value="N-reg_PII/ATP_PRibTrfase_C"/>
</dbReference>
<dbReference type="AlphaFoldDB" id="A0A6J4IQT9"/>
<dbReference type="PROSITE" id="PS51343">
    <property type="entry name" value="PII_GLNB_DOM"/>
    <property type="match status" value="1"/>
</dbReference>
<keyword evidence="1" id="KW-0597">Phosphoprotein</keyword>